<keyword evidence="1" id="KW-1133">Transmembrane helix</keyword>
<feature type="transmembrane region" description="Helical" evidence="1">
    <location>
        <begin position="82"/>
        <end position="101"/>
    </location>
</feature>
<feature type="transmembrane region" description="Helical" evidence="1">
    <location>
        <begin position="261"/>
        <end position="278"/>
    </location>
</feature>
<organism evidence="2 3">
    <name type="scientific">Agrotis segetum nuclear polyhedrosis virus</name>
    <name type="common">AsNPV</name>
    <dbReference type="NCBI Taxonomy" id="1962501"/>
    <lineage>
        <taxon>Viruses</taxon>
        <taxon>Viruses incertae sedis</taxon>
        <taxon>Naldaviricetes</taxon>
        <taxon>Lefavirales</taxon>
        <taxon>Baculoviridae</taxon>
        <taxon>Alphabaculovirus</taxon>
        <taxon>Alphabaculovirus agsegetum</taxon>
    </lineage>
</organism>
<sequence>MFNKTVLILVLLAVECSRSMLSTALGLPSLEIQKTLSHAFYNDNSMIMTRVEILSNAITFLISVPLVLLNAKQKVLTYKTRLMLLPALGSILNLTSLIYLSNNIKTVTPLLTYTLLILPALTGESFLFETCISDIAAGIEADKQQRVTLFLWVKGSKIFGFCFVQILLPLVGVTEHFMLQCVAPSSCALIVVFSFLLVFIESRCDDDDDGNDDERGKSSESVRLRLTNIEATTNAKNETRIDETTTTTAPASALLLLLRNFSIYHVLLCLVVTLHSAQRGEYKFTYFFLSKHLMFDAVHLRIINGCQYLLFSISLYVMGFIVRLSKHSNITLTAFVVSMLFSTCARVCQIVAWELTRFDVWILSAMLSMPGPLAYQVAQQVMYKRLGDERLAGIVLLTADKFVSIPFTQLYQIASSDWTISPFYVTLGLMISCTFFGLSTKTMRSWIRG</sequence>
<evidence type="ECO:0000313" key="2">
    <source>
        <dbReference type="EMBL" id="AAZ38188.1"/>
    </source>
</evidence>
<evidence type="ECO:0000256" key="1">
    <source>
        <dbReference type="SAM" id="Phobius"/>
    </source>
</evidence>
<protein>
    <submittedName>
        <fullName evidence="2">ORF-22</fullName>
    </submittedName>
</protein>
<keyword evidence="1" id="KW-0812">Transmembrane</keyword>
<dbReference type="RefSeq" id="YP_529692.1">
    <property type="nucleotide sequence ID" value="NC_007921.1"/>
</dbReference>
<reference evidence="2 3" key="2">
    <citation type="journal article" date="2006" name="J. Gen. Virol.">
        <title>Genome sequence of an enhancin gene-rich nucleopolyhedrovirus (NPV) from Agrotis segetum: collinearity with Spodoptera exigua multiple NPV.</title>
        <authorList>
            <person name="Jakubowska A.K."/>
            <person name="Peters S.A."/>
            <person name="Ziemnicka J."/>
            <person name="Vlak J.M."/>
            <person name="van Oers M.M."/>
        </authorList>
    </citation>
    <scope>NUCLEOTIDE SEQUENCE [LARGE SCALE GENOMIC DNA]</scope>
</reference>
<feature type="transmembrane region" description="Helical" evidence="1">
    <location>
        <begin position="177"/>
        <end position="200"/>
    </location>
</feature>
<accession>Q287Q0</accession>
<feature type="transmembrane region" description="Helical" evidence="1">
    <location>
        <begin position="149"/>
        <end position="171"/>
    </location>
</feature>
<dbReference type="OrthoDB" id="9699at10239"/>
<feature type="transmembrane region" description="Helical" evidence="1">
    <location>
        <begin position="298"/>
        <end position="318"/>
    </location>
</feature>
<dbReference type="KEGG" id="vg:3974362"/>
<feature type="transmembrane region" description="Helical" evidence="1">
    <location>
        <begin position="420"/>
        <end position="438"/>
    </location>
</feature>
<feature type="transmembrane region" description="Helical" evidence="1">
    <location>
        <begin position="330"/>
        <end position="352"/>
    </location>
</feature>
<reference evidence="3" key="1">
    <citation type="journal article" date="2005" name="J. Invertebr. Pathol.">
        <title>Molecular characterization of Agrotis segetum nucleopolyhedrovirus from Poland.</title>
        <authorList>
            <person name="Jakubowska A."/>
            <person name="van Oers M.M."/>
            <person name="Ziemnicka J."/>
            <person name="Lipa J.J."/>
            <person name="Vlak J.M."/>
        </authorList>
    </citation>
    <scope>NUCLEOTIDE SEQUENCE [LARGE SCALE GENOMIC DNA]</scope>
</reference>
<keyword evidence="3" id="KW-1185">Reference proteome</keyword>
<name>Q287Q0_NPVAS</name>
<organismHost>
    <name type="scientific">Lepidoptera</name>
    <name type="common">moths &amp; butterflies</name>
    <dbReference type="NCBI Taxonomy" id="7088"/>
</organismHost>
<feature type="transmembrane region" description="Helical" evidence="1">
    <location>
        <begin position="50"/>
        <end position="70"/>
    </location>
</feature>
<feature type="transmembrane region" description="Helical" evidence="1">
    <location>
        <begin position="107"/>
        <end position="128"/>
    </location>
</feature>
<proteinExistence type="predicted"/>
<dbReference type="Proteomes" id="UP000204644">
    <property type="component" value="Segment"/>
</dbReference>
<dbReference type="EMBL" id="DQ123841">
    <property type="protein sequence ID" value="AAZ38188.1"/>
    <property type="molecule type" value="Genomic_DNA"/>
</dbReference>
<evidence type="ECO:0000313" key="3">
    <source>
        <dbReference type="Proteomes" id="UP000204644"/>
    </source>
</evidence>
<keyword evidence="1" id="KW-0472">Membrane</keyword>
<dbReference type="GeneID" id="3974362"/>